<reference evidence="1" key="1">
    <citation type="submission" date="2019-10" db="EMBL/GenBank/DDBJ databases">
        <title>Conservation and host-specific expression of non-tandemly repeated heterogenous ribosome RNA gene in arbuscular mycorrhizal fungi.</title>
        <authorList>
            <person name="Maeda T."/>
            <person name="Kobayashi Y."/>
            <person name="Nakagawa T."/>
            <person name="Ezawa T."/>
            <person name="Yamaguchi K."/>
            <person name="Bino T."/>
            <person name="Nishimoto Y."/>
            <person name="Shigenobu S."/>
            <person name="Kawaguchi M."/>
        </authorList>
    </citation>
    <scope>NUCLEOTIDE SEQUENCE</scope>
    <source>
        <strain evidence="1">HR1</strain>
    </source>
</reference>
<organism evidence="1 2">
    <name type="scientific">Rhizophagus clarus</name>
    <dbReference type="NCBI Taxonomy" id="94130"/>
    <lineage>
        <taxon>Eukaryota</taxon>
        <taxon>Fungi</taxon>
        <taxon>Fungi incertae sedis</taxon>
        <taxon>Mucoromycota</taxon>
        <taxon>Glomeromycotina</taxon>
        <taxon>Glomeromycetes</taxon>
        <taxon>Glomerales</taxon>
        <taxon>Glomeraceae</taxon>
        <taxon>Rhizophagus</taxon>
    </lineage>
</organism>
<dbReference type="AlphaFoldDB" id="A0A8H3L9I9"/>
<evidence type="ECO:0000313" key="1">
    <source>
        <dbReference type="EMBL" id="GES84177.1"/>
    </source>
</evidence>
<protein>
    <submittedName>
        <fullName evidence="1">Uncharacterized protein</fullName>
    </submittedName>
</protein>
<accession>A0A8H3L9I9</accession>
<name>A0A8H3L9I9_9GLOM</name>
<evidence type="ECO:0000313" key="2">
    <source>
        <dbReference type="Proteomes" id="UP000615446"/>
    </source>
</evidence>
<proteinExistence type="predicted"/>
<dbReference type="Proteomes" id="UP000615446">
    <property type="component" value="Unassembled WGS sequence"/>
</dbReference>
<comment type="caution">
    <text evidence="1">The sequence shown here is derived from an EMBL/GenBank/DDBJ whole genome shotgun (WGS) entry which is preliminary data.</text>
</comment>
<dbReference type="EMBL" id="BLAL01000079">
    <property type="protein sequence ID" value="GES84177.1"/>
    <property type="molecule type" value="Genomic_DNA"/>
</dbReference>
<gene>
    <name evidence="1" type="ORF">RCL2_001130300</name>
</gene>
<sequence length="70" mass="8477">MHLAMRNFQCDHWQKNDVDIEPDQLTMDKTIQIKTSQNRLVDIFGKDLEFLQRDDTIETLWNRNQDQMPI</sequence>